<evidence type="ECO:0000256" key="2">
    <source>
        <dbReference type="SAM" id="Phobius"/>
    </source>
</evidence>
<keyword evidence="3" id="KW-0378">Hydrolase</keyword>
<dbReference type="PANTHER" id="PTHR40079:SF6">
    <property type="entry name" value="GH26 DOMAIN-CONTAINING PROTEIN"/>
    <property type="match status" value="1"/>
</dbReference>
<gene>
    <name evidence="3" type="ORF">BCR35DRAFT_301417</name>
</gene>
<name>A0A1Y2FX62_9BASI</name>
<comment type="caution">
    <text evidence="3">The sequence shown here is derived from an EMBL/GenBank/DDBJ whole genome shotgun (WGS) entry which is preliminary data.</text>
</comment>
<evidence type="ECO:0000313" key="3">
    <source>
        <dbReference type="EMBL" id="ORY88638.1"/>
    </source>
</evidence>
<dbReference type="SUPFAM" id="SSF51445">
    <property type="entry name" value="(Trans)glycosidases"/>
    <property type="match status" value="1"/>
</dbReference>
<feature type="compositionally biased region" description="Low complexity" evidence="1">
    <location>
        <begin position="148"/>
        <end position="196"/>
    </location>
</feature>
<dbReference type="PANTHER" id="PTHR40079">
    <property type="entry name" value="MANNAN ENDO-1,4-BETA-MANNOSIDASE E-RELATED"/>
    <property type="match status" value="1"/>
</dbReference>
<dbReference type="Gene3D" id="3.20.20.80">
    <property type="entry name" value="Glycosidases"/>
    <property type="match status" value="1"/>
</dbReference>
<evidence type="ECO:0000313" key="4">
    <source>
        <dbReference type="Proteomes" id="UP000193467"/>
    </source>
</evidence>
<keyword evidence="2" id="KW-1133">Transmembrane helix</keyword>
<protein>
    <submittedName>
        <fullName evidence="3">Glycoside hydrolase superfamily</fullName>
    </submittedName>
</protein>
<feature type="compositionally biased region" description="Basic and acidic residues" evidence="1">
    <location>
        <begin position="36"/>
        <end position="45"/>
    </location>
</feature>
<dbReference type="OrthoDB" id="428177at2759"/>
<feature type="transmembrane region" description="Helical" evidence="2">
    <location>
        <begin position="95"/>
        <end position="115"/>
    </location>
</feature>
<feature type="region of interest" description="Disordered" evidence="1">
    <location>
        <begin position="1"/>
        <end position="90"/>
    </location>
</feature>
<organism evidence="3 4">
    <name type="scientific">Leucosporidium creatinivorum</name>
    <dbReference type="NCBI Taxonomy" id="106004"/>
    <lineage>
        <taxon>Eukaryota</taxon>
        <taxon>Fungi</taxon>
        <taxon>Dikarya</taxon>
        <taxon>Basidiomycota</taxon>
        <taxon>Pucciniomycotina</taxon>
        <taxon>Microbotryomycetes</taxon>
        <taxon>Leucosporidiales</taxon>
        <taxon>Leucosporidium</taxon>
    </lineage>
</organism>
<sequence length="487" mass="52481">MSSRSSSRYYRADKLKSGGSDSFSRRDEVNYSSDSDLEKARRSSEEDSSLFSAPSTDSDSEYGDERPRKRFVSSRRAPSPSSSTSNESPLSSRNLVLFLGTSFILCLTFLAGFAINKYVDGGKGSAPSEGRGGSAVETVTVTVAASTGVEKSTSTATTASKGSASSSSSKGSATTSPSASSSSKTGASSKGSTGSGTFPGLSKNGIGIGMLPDYQDQTLGQINEGLGFKSSFFGWYAQLPESGEWDGGQLLGSVLEDLKASGAIFQPAVMPNKNNWNGLSPDDDYQARAIATVMKKFTDEGIEVWLRFAHEVNWYQSDGTYSGGVDEFKKGWAAVSAAVADNDMVKMFYTPNVAASLDDYVRYFPDDLSTVQYIGIDYYPKSSSESFVEHMKPFYDKYCVDGSIKFAMGETGTMWEASIEEKLAWMEQMTSKETAEAMPHYVGTSWFNYDKEQAFKLWKSGSDSDNAVSKEWFATDTSAEGAAMGNA</sequence>
<keyword evidence="2" id="KW-0812">Transmembrane</keyword>
<feature type="compositionally biased region" description="Low complexity" evidence="1">
    <location>
        <begin position="74"/>
        <end position="90"/>
    </location>
</feature>
<dbReference type="Proteomes" id="UP000193467">
    <property type="component" value="Unassembled WGS sequence"/>
</dbReference>
<dbReference type="InParanoid" id="A0A1Y2FX62"/>
<dbReference type="GO" id="GO:0016985">
    <property type="term" value="F:mannan endo-1,4-beta-mannosidase activity"/>
    <property type="evidence" value="ECO:0007669"/>
    <property type="project" value="InterPro"/>
</dbReference>
<dbReference type="InterPro" id="IPR017853">
    <property type="entry name" value="GH"/>
</dbReference>
<keyword evidence="4" id="KW-1185">Reference proteome</keyword>
<dbReference type="GO" id="GO:0006080">
    <property type="term" value="P:substituted mannan metabolic process"/>
    <property type="evidence" value="ECO:0007669"/>
    <property type="project" value="InterPro"/>
</dbReference>
<feature type="region of interest" description="Disordered" evidence="1">
    <location>
        <begin position="148"/>
        <end position="198"/>
    </location>
</feature>
<evidence type="ECO:0000256" key="1">
    <source>
        <dbReference type="SAM" id="MobiDB-lite"/>
    </source>
</evidence>
<reference evidence="3 4" key="1">
    <citation type="submission" date="2016-07" db="EMBL/GenBank/DDBJ databases">
        <title>Pervasive Adenine N6-methylation of Active Genes in Fungi.</title>
        <authorList>
            <consortium name="DOE Joint Genome Institute"/>
            <person name="Mondo S.J."/>
            <person name="Dannebaum R.O."/>
            <person name="Kuo R.C."/>
            <person name="Labutti K."/>
            <person name="Haridas S."/>
            <person name="Kuo A."/>
            <person name="Salamov A."/>
            <person name="Ahrendt S.R."/>
            <person name="Lipzen A."/>
            <person name="Sullivan W."/>
            <person name="Andreopoulos W.B."/>
            <person name="Clum A."/>
            <person name="Lindquist E."/>
            <person name="Daum C."/>
            <person name="Ramamoorthy G.K."/>
            <person name="Gryganskyi A."/>
            <person name="Culley D."/>
            <person name="Magnuson J.K."/>
            <person name="James T.Y."/>
            <person name="O'Malley M.A."/>
            <person name="Stajich J.E."/>
            <person name="Spatafora J.W."/>
            <person name="Visel A."/>
            <person name="Grigoriev I.V."/>
        </authorList>
    </citation>
    <scope>NUCLEOTIDE SEQUENCE [LARGE SCALE GENOMIC DNA]</scope>
    <source>
        <strain evidence="3 4">62-1032</strain>
    </source>
</reference>
<keyword evidence="2" id="KW-0472">Membrane</keyword>
<dbReference type="AlphaFoldDB" id="A0A1Y2FX62"/>
<proteinExistence type="predicted"/>
<dbReference type="EMBL" id="MCGR01000009">
    <property type="protein sequence ID" value="ORY88638.1"/>
    <property type="molecule type" value="Genomic_DNA"/>
</dbReference>
<accession>A0A1Y2FX62</accession>
<dbReference type="InterPro" id="IPR000805">
    <property type="entry name" value="Glyco_hydro_26"/>
</dbReference>